<comment type="caution">
    <text evidence="2">The sequence shown here is derived from an EMBL/GenBank/DDBJ whole genome shotgun (WGS) entry which is preliminary data.</text>
</comment>
<evidence type="ECO:0000256" key="1">
    <source>
        <dbReference type="SAM" id="Phobius"/>
    </source>
</evidence>
<sequence>MTPKKAIIIILVLFLIIITVFVFLYINKRSVLDSQSSEKADAAVQADRAAPANGINQPRDLETKKEIENIIEAGENEFGAAAVDAVKAAEDLANQRAREKLNSRTPEQIEADKVWEAEIQKMLEEVNNKVK</sequence>
<dbReference type="EMBL" id="MFFW01000008">
    <property type="protein sequence ID" value="OGF24548.1"/>
    <property type="molecule type" value="Genomic_DNA"/>
</dbReference>
<feature type="transmembrane region" description="Helical" evidence="1">
    <location>
        <begin position="6"/>
        <end position="26"/>
    </location>
</feature>
<evidence type="ECO:0000313" key="2">
    <source>
        <dbReference type="EMBL" id="OGF24548.1"/>
    </source>
</evidence>
<keyword evidence="1" id="KW-0472">Membrane</keyword>
<evidence type="ECO:0000313" key="3">
    <source>
        <dbReference type="Proteomes" id="UP000178783"/>
    </source>
</evidence>
<gene>
    <name evidence="2" type="ORF">A3H66_02850</name>
</gene>
<dbReference type="AlphaFoldDB" id="A0A1F5SCY8"/>
<name>A0A1F5SCY8_9BACT</name>
<proteinExistence type="predicted"/>
<protein>
    <submittedName>
        <fullName evidence="2">Uncharacterized protein</fullName>
    </submittedName>
</protein>
<keyword evidence="1" id="KW-1133">Transmembrane helix</keyword>
<reference evidence="2 3" key="1">
    <citation type="journal article" date="2016" name="Nat. Commun.">
        <title>Thousands of microbial genomes shed light on interconnected biogeochemical processes in an aquifer system.</title>
        <authorList>
            <person name="Anantharaman K."/>
            <person name="Brown C.T."/>
            <person name="Hug L.A."/>
            <person name="Sharon I."/>
            <person name="Castelle C.J."/>
            <person name="Probst A.J."/>
            <person name="Thomas B.C."/>
            <person name="Singh A."/>
            <person name="Wilkins M.J."/>
            <person name="Karaoz U."/>
            <person name="Brodie E.L."/>
            <person name="Williams K.H."/>
            <person name="Hubbard S.S."/>
            <person name="Banfield J.F."/>
        </authorList>
    </citation>
    <scope>NUCLEOTIDE SEQUENCE [LARGE SCALE GENOMIC DNA]</scope>
</reference>
<accession>A0A1F5SCY8</accession>
<organism evidence="2 3">
    <name type="scientific">Candidatus Falkowbacteria bacterium RIFCSPLOWO2_02_FULL_45_21</name>
    <dbReference type="NCBI Taxonomy" id="1797989"/>
    <lineage>
        <taxon>Bacteria</taxon>
        <taxon>Candidatus Falkowiibacteriota</taxon>
    </lineage>
</organism>
<dbReference type="Proteomes" id="UP000178783">
    <property type="component" value="Unassembled WGS sequence"/>
</dbReference>
<dbReference type="STRING" id="1797989.A3H66_02850"/>
<keyword evidence="1" id="KW-0812">Transmembrane</keyword>